<feature type="modified residue" description="N6-(pyridoxal phosphate)lysine" evidence="4">
    <location>
        <position position="45"/>
    </location>
</feature>
<sequence>MSDNQTLTDAATRFRHAIIDTAAITENVAHLKSLASVGEFIAVVKADGYGHGAARAARAAIAGGATRIGVADLDEALDLVRAGLREVPVLAWLHPPGEDFRTAVDEGIELGIGTEAQLEAVAAASATVGPANVHLKLETGLGRGGAAPSTWTELFARARQFEAAGLLEVVGIFSHLSGTSAEDDLAQLKEFTRAVRLAQDAGLQPQLTHLAATAATISLPQARLNAVRVGLGIYGLSPFADRSASDLGLRAAMTLRAPVAAVRRVPSGQGVSYDYKYRASRETTLALVPLGYADGIPRQASGLGEVSIAGKRYPIAGRVAMDQFVIDVGDAPVAVGDLVTVFGDERESIPTAADWADAAGTINYEIVTRIGHRVTRVER</sequence>
<dbReference type="Gene3D" id="2.40.37.10">
    <property type="entry name" value="Lyase, Ornithine Decarboxylase, Chain A, domain 1"/>
    <property type="match status" value="1"/>
</dbReference>
<dbReference type="HAMAP" id="MF_01201">
    <property type="entry name" value="Ala_racemase"/>
    <property type="match status" value="1"/>
</dbReference>
<keyword evidence="3 4" id="KW-0413">Isomerase</keyword>
<dbReference type="PROSITE" id="PS00395">
    <property type="entry name" value="ALANINE_RACEMASE"/>
    <property type="match status" value="1"/>
</dbReference>
<feature type="active site" description="Proton acceptor; specific for D-alanine" evidence="4">
    <location>
        <position position="45"/>
    </location>
</feature>
<protein>
    <recommendedName>
        <fullName evidence="4">Alanine racemase</fullName>
        <ecNumber evidence="4">5.1.1.1</ecNumber>
    </recommendedName>
</protein>
<comment type="catalytic activity">
    <reaction evidence="4">
        <text>L-alanine = D-alanine</text>
        <dbReference type="Rhea" id="RHEA:20249"/>
        <dbReference type="ChEBI" id="CHEBI:57416"/>
        <dbReference type="ChEBI" id="CHEBI:57972"/>
        <dbReference type="EC" id="5.1.1.1"/>
    </reaction>
</comment>
<organism evidence="6 7">
    <name type="scientific">Gulosibacter molinativorax</name>
    <dbReference type="NCBI Taxonomy" id="256821"/>
    <lineage>
        <taxon>Bacteria</taxon>
        <taxon>Bacillati</taxon>
        <taxon>Actinomycetota</taxon>
        <taxon>Actinomycetes</taxon>
        <taxon>Micrococcales</taxon>
        <taxon>Microbacteriaceae</taxon>
        <taxon>Gulosibacter</taxon>
    </lineage>
</organism>
<evidence type="ECO:0000256" key="2">
    <source>
        <dbReference type="ARBA" id="ARBA00022898"/>
    </source>
</evidence>
<dbReference type="SMART" id="SM01005">
    <property type="entry name" value="Ala_racemase_C"/>
    <property type="match status" value="1"/>
</dbReference>
<feature type="binding site" evidence="4">
    <location>
        <position position="143"/>
    </location>
    <ligand>
        <name>substrate</name>
    </ligand>
</feature>
<dbReference type="SUPFAM" id="SSF50621">
    <property type="entry name" value="Alanine racemase C-terminal domain-like"/>
    <property type="match status" value="1"/>
</dbReference>
<evidence type="ECO:0000256" key="1">
    <source>
        <dbReference type="ARBA" id="ARBA00001933"/>
    </source>
</evidence>
<dbReference type="CDD" id="cd00430">
    <property type="entry name" value="PLPDE_III_AR"/>
    <property type="match status" value="1"/>
</dbReference>
<proteinExistence type="inferred from homology"/>
<feature type="binding site" evidence="4">
    <location>
        <position position="321"/>
    </location>
    <ligand>
        <name>substrate</name>
    </ligand>
</feature>
<name>A0ABT7C4A3_9MICO</name>
<dbReference type="NCBIfam" id="TIGR00492">
    <property type="entry name" value="alr"/>
    <property type="match status" value="1"/>
</dbReference>
<comment type="pathway">
    <text evidence="4">Amino-acid biosynthesis; D-alanine biosynthesis; D-alanine from L-alanine: step 1/1.</text>
</comment>
<evidence type="ECO:0000256" key="3">
    <source>
        <dbReference type="ARBA" id="ARBA00023235"/>
    </source>
</evidence>
<dbReference type="Pfam" id="PF01168">
    <property type="entry name" value="Ala_racemase_N"/>
    <property type="match status" value="1"/>
</dbReference>
<dbReference type="Pfam" id="PF00842">
    <property type="entry name" value="Ala_racemase_C"/>
    <property type="match status" value="1"/>
</dbReference>
<dbReference type="SUPFAM" id="SSF51419">
    <property type="entry name" value="PLP-binding barrel"/>
    <property type="match status" value="1"/>
</dbReference>
<dbReference type="EC" id="5.1.1.1" evidence="4"/>
<dbReference type="InterPro" id="IPR001608">
    <property type="entry name" value="Ala_racemase_N"/>
</dbReference>
<feature type="active site" description="Proton acceptor; specific for L-alanine" evidence="4">
    <location>
        <position position="273"/>
    </location>
</feature>
<reference evidence="6" key="1">
    <citation type="submission" date="2018-03" db="EMBL/GenBank/DDBJ databases">
        <authorList>
            <person name="Nunes O.C."/>
            <person name="Lopes A.R."/>
            <person name="Froufe H."/>
            <person name="Munoz-Merida A."/>
            <person name="Barroso C."/>
            <person name="Egas C."/>
        </authorList>
    </citation>
    <scope>NUCLEOTIDE SEQUENCE</scope>
    <source>
        <strain evidence="6">ON4</strain>
    </source>
</reference>
<dbReference type="InterPro" id="IPR020622">
    <property type="entry name" value="Ala_racemase_pyridoxalP-BS"/>
</dbReference>
<comment type="caution">
    <text evidence="6">The sequence shown here is derived from an EMBL/GenBank/DDBJ whole genome shotgun (WGS) entry which is preliminary data.</text>
</comment>
<dbReference type="InterPro" id="IPR009006">
    <property type="entry name" value="Ala_racemase/Decarboxylase_C"/>
</dbReference>
<evidence type="ECO:0000259" key="5">
    <source>
        <dbReference type="SMART" id="SM01005"/>
    </source>
</evidence>
<comment type="function">
    <text evidence="4">Catalyzes the interconversion of L-alanine and D-alanine. May also act on other amino acids.</text>
</comment>
<comment type="cofactor">
    <cofactor evidence="1 4">
        <name>pyridoxal 5'-phosphate</name>
        <dbReference type="ChEBI" id="CHEBI:597326"/>
    </cofactor>
</comment>
<gene>
    <name evidence="6" type="primary">alr</name>
    <name evidence="6" type="ORF">C7K25_01450</name>
</gene>
<feature type="domain" description="Alanine racemase C-terminal" evidence="5">
    <location>
        <begin position="252"/>
        <end position="379"/>
    </location>
</feature>
<evidence type="ECO:0000313" key="6">
    <source>
        <dbReference type="EMBL" id="MDJ1370046.1"/>
    </source>
</evidence>
<dbReference type="RefSeq" id="WP_051266085.1">
    <property type="nucleotide sequence ID" value="NZ_CP028426.1"/>
</dbReference>
<dbReference type="InterPro" id="IPR011079">
    <property type="entry name" value="Ala_racemase_C"/>
</dbReference>
<dbReference type="EMBL" id="PXVD01000002">
    <property type="protein sequence ID" value="MDJ1370046.1"/>
    <property type="molecule type" value="Genomic_DNA"/>
</dbReference>
<dbReference type="InterPro" id="IPR000821">
    <property type="entry name" value="Ala_racemase"/>
</dbReference>
<dbReference type="InterPro" id="IPR029066">
    <property type="entry name" value="PLP-binding_barrel"/>
</dbReference>
<dbReference type="Gene3D" id="3.20.20.10">
    <property type="entry name" value="Alanine racemase"/>
    <property type="match status" value="1"/>
</dbReference>
<dbReference type="PRINTS" id="PR00992">
    <property type="entry name" value="ALARACEMASE"/>
</dbReference>
<dbReference type="Proteomes" id="UP001170379">
    <property type="component" value="Unassembled WGS sequence"/>
</dbReference>
<accession>A0ABT7C4A3</accession>
<evidence type="ECO:0000256" key="4">
    <source>
        <dbReference type="HAMAP-Rule" id="MF_01201"/>
    </source>
</evidence>
<keyword evidence="2 4" id="KW-0663">Pyridoxal phosphate</keyword>
<comment type="similarity">
    <text evidence="4">Belongs to the alanine racemase family.</text>
</comment>
<evidence type="ECO:0000313" key="7">
    <source>
        <dbReference type="Proteomes" id="UP001170379"/>
    </source>
</evidence>
<dbReference type="PANTHER" id="PTHR30511:SF0">
    <property type="entry name" value="ALANINE RACEMASE, CATABOLIC-RELATED"/>
    <property type="match status" value="1"/>
</dbReference>
<dbReference type="PANTHER" id="PTHR30511">
    <property type="entry name" value="ALANINE RACEMASE"/>
    <property type="match status" value="1"/>
</dbReference>
<reference evidence="6" key="2">
    <citation type="journal article" date="2022" name="Sci. Rep.">
        <title>In silico prediction of the enzymes involved in the degradation of the herbicide molinate by Gulosibacter molinativorax ON4T.</title>
        <authorList>
            <person name="Lopes A.R."/>
            <person name="Bunin E."/>
            <person name="Viana A.T."/>
            <person name="Froufe H."/>
            <person name="Munoz-Merida A."/>
            <person name="Pinho D."/>
            <person name="Figueiredo J."/>
            <person name="Barroso C."/>
            <person name="Vaz-Moreira I."/>
            <person name="Bellanger X."/>
            <person name="Egas C."/>
            <person name="Nunes O.C."/>
        </authorList>
    </citation>
    <scope>NUCLEOTIDE SEQUENCE</scope>
    <source>
        <strain evidence="6">ON4</strain>
    </source>
</reference>
<keyword evidence="7" id="KW-1185">Reference proteome</keyword>